<dbReference type="InterPro" id="IPR050291">
    <property type="entry name" value="CDF_Transporter"/>
</dbReference>
<evidence type="ECO:0000256" key="2">
    <source>
        <dbReference type="ARBA" id="ARBA00022448"/>
    </source>
</evidence>
<comment type="caution">
    <text evidence="8">The sequence shown here is derived from an EMBL/GenBank/DDBJ whole genome shotgun (WGS) entry which is preliminary data.</text>
</comment>
<evidence type="ECO:0000256" key="5">
    <source>
        <dbReference type="ARBA" id="ARBA00023136"/>
    </source>
</evidence>
<dbReference type="GO" id="GO:0016020">
    <property type="term" value="C:membrane"/>
    <property type="evidence" value="ECO:0007669"/>
    <property type="project" value="UniProtKB-SubCell"/>
</dbReference>
<dbReference type="Proteomes" id="UP000682733">
    <property type="component" value="Unassembled WGS sequence"/>
</dbReference>
<evidence type="ECO:0000259" key="7">
    <source>
        <dbReference type="Pfam" id="PF01545"/>
    </source>
</evidence>
<evidence type="ECO:0000256" key="4">
    <source>
        <dbReference type="ARBA" id="ARBA00022989"/>
    </source>
</evidence>
<feature type="non-terminal residue" evidence="8">
    <location>
        <position position="1"/>
    </location>
</feature>
<feature type="chain" id="PRO_5036273527" description="Cation efflux protein transmembrane domain-containing protein" evidence="6">
    <location>
        <begin position="17"/>
        <end position="98"/>
    </location>
</feature>
<evidence type="ECO:0000256" key="1">
    <source>
        <dbReference type="ARBA" id="ARBA00004141"/>
    </source>
</evidence>
<organism evidence="8 10">
    <name type="scientific">Didymodactylos carnosus</name>
    <dbReference type="NCBI Taxonomy" id="1234261"/>
    <lineage>
        <taxon>Eukaryota</taxon>
        <taxon>Metazoa</taxon>
        <taxon>Spiralia</taxon>
        <taxon>Gnathifera</taxon>
        <taxon>Rotifera</taxon>
        <taxon>Eurotatoria</taxon>
        <taxon>Bdelloidea</taxon>
        <taxon>Philodinida</taxon>
        <taxon>Philodinidae</taxon>
        <taxon>Didymodactylos</taxon>
    </lineage>
</organism>
<evidence type="ECO:0000256" key="6">
    <source>
        <dbReference type="SAM" id="SignalP"/>
    </source>
</evidence>
<dbReference type="EMBL" id="CAJNOK010041145">
    <property type="protein sequence ID" value="CAF1556032.1"/>
    <property type="molecule type" value="Genomic_DNA"/>
</dbReference>
<keyword evidence="6" id="KW-0732">Signal</keyword>
<evidence type="ECO:0000313" key="10">
    <source>
        <dbReference type="Proteomes" id="UP000677228"/>
    </source>
</evidence>
<dbReference type="PANTHER" id="PTHR43840">
    <property type="entry name" value="MITOCHONDRIAL METAL TRANSPORTER 1-RELATED"/>
    <property type="match status" value="1"/>
</dbReference>
<keyword evidence="5" id="KW-0472">Membrane</keyword>
<accession>A0A8S2FTQ1</accession>
<dbReference type="SUPFAM" id="SSF161111">
    <property type="entry name" value="Cation efflux protein transmembrane domain-like"/>
    <property type="match status" value="1"/>
</dbReference>
<name>A0A8S2FTQ1_9BILA</name>
<protein>
    <recommendedName>
        <fullName evidence="7">Cation efflux protein transmembrane domain-containing protein</fullName>
    </recommendedName>
</protein>
<dbReference type="InterPro" id="IPR027469">
    <property type="entry name" value="Cation_efflux_TMD_sf"/>
</dbReference>
<proteinExistence type="predicted"/>
<reference evidence="8" key="1">
    <citation type="submission" date="2021-02" db="EMBL/GenBank/DDBJ databases">
        <authorList>
            <person name="Nowell W R."/>
        </authorList>
    </citation>
    <scope>NUCLEOTIDE SEQUENCE</scope>
</reference>
<keyword evidence="4" id="KW-1133">Transmembrane helix</keyword>
<dbReference type="GO" id="GO:0008324">
    <property type="term" value="F:monoatomic cation transmembrane transporter activity"/>
    <property type="evidence" value="ECO:0007669"/>
    <property type="project" value="InterPro"/>
</dbReference>
<gene>
    <name evidence="8" type="ORF">OVA965_LOCUS39554</name>
    <name evidence="9" type="ORF">TMI583_LOCUS40870</name>
</gene>
<feature type="signal peptide" evidence="6">
    <location>
        <begin position="1"/>
        <end position="16"/>
    </location>
</feature>
<keyword evidence="2" id="KW-0813">Transport</keyword>
<dbReference type="Proteomes" id="UP000677228">
    <property type="component" value="Unassembled WGS sequence"/>
</dbReference>
<evidence type="ECO:0000313" key="9">
    <source>
        <dbReference type="EMBL" id="CAF4346884.1"/>
    </source>
</evidence>
<dbReference type="Pfam" id="PF01545">
    <property type="entry name" value="Cation_efflux"/>
    <property type="match status" value="1"/>
</dbReference>
<feature type="domain" description="Cation efflux protein transmembrane" evidence="7">
    <location>
        <begin position="2"/>
        <end position="54"/>
    </location>
</feature>
<dbReference type="Gene3D" id="1.20.1510.10">
    <property type="entry name" value="Cation efflux protein transmembrane domain"/>
    <property type="match status" value="1"/>
</dbReference>
<dbReference type="AlphaFoldDB" id="A0A8S2FTQ1"/>
<sequence>MVWLLFLTKIVAAVLSKSLSVVSSVIDSAVDLASSVALLWASRARKKKDPYNYPQVIYESLNTIVQDVQYFHRKPNSTISLPKIDMSAAPISIMAITA</sequence>
<comment type="subcellular location">
    <subcellularLocation>
        <location evidence="1">Membrane</location>
        <topology evidence="1">Multi-pass membrane protein</topology>
    </subcellularLocation>
</comment>
<dbReference type="InterPro" id="IPR058533">
    <property type="entry name" value="Cation_efflux_TM"/>
</dbReference>
<dbReference type="PANTHER" id="PTHR43840:SF13">
    <property type="entry name" value="CATION EFFLUX PROTEIN CYTOPLASMIC DOMAIN-CONTAINING PROTEIN"/>
    <property type="match status" value="1"/>
</dbReference>
<keyword evidence="3" id="KW-0812">Transmembrane</keyword>
<evidence type="ECO:0000256" key="3">
    <source>
        <dbReference type="ARBA" id="ARBA00022692"/>
    </source>
</evidence>
<dbReference type="EMBL" id="CAJOBA010063681">
    <property type="protein sequence ID" value="CAF4346884.1"/>
    <property type="molecule type" value="Genomic_DNA"/>
</dbReference>
<evidence type="ECO:0000313" key="8">
    <source>
        <dbReference type="EMBL" id="CAF1556032.1"/>
    </source>
</evidence>